<protein>
    <submittedName>
        <fullName evidence="1">Uncharacterized protein</fullName>
    </submittedName>
</protein>
<evidence type="ECO:0000313" key="2">
    <source>
        <dbReference type="Proteomes" id="UP000638849"/>
    </source>
</evidence>
<accession>A0ABS0RFV3</accession>
<keyword evidence="2" id="KW-1185">Reference proteome</keyword>
<evidence type="ECO:0000313" key="1">
    <source>
        <dbReference type="EMBL" id="MBI0316289.1"/>
    </source>
</evidence>
<proteinExistence type="predicted"/>
<dbReference type="EMBL" id="JAEEAQ010000277">
    <property type="protein sequence ID" value="MBI0316289.1"/>
    <property type="molecule type" value="Genomic_DNA"/>
</dbReference>
<gene>
    <name evidence="1" type="ORF">JBF12_25550</name>
</gene>
<comment type="caution">
    <text evidence="1">The sequence shown here is derived from an EMBL/GenBank/DDBJ whole genome shotgun (WGS) entry which is preliminary data.</text>
</comment>
<name>A0ABS0RFV3_9ACTN</name>
<feature type="non-terminal residue" evidence="1">
    <location>
        <position position="1"/>
    </location>
</feature>
<dbReference type="Proteomes" id="UP000638849">
    <property type="component" value="Unassembled WGS sequence"/>
</dbReference>
<reference evidence="1 2" key="1">
    <citation type="submission" date="2020-12" db="EMBL/GenBank/DDBJ databases">
        <authorList>
            <person name="Kusuma A.B."/>
            <person name="Nouioui I."/>
            <person name="Goodfellow M."/>
        </authorList>
    </citation>
    <scope>NUCLEOTIDE SEQUENCE [LARGE SCALE GENOMIC DNA]</scope>
    <source>
        <strain evidence="1 2">DSM 41764</strain>
    </source>
</reference>
<organism evidence="1 2">
    <name type="scientific">Streptomyces javensis</name>
    <dbReference type="NCBI Taxonomy" id="114698"/>
    <lineage>
        <taxon>Bacteria</taxon>
        <taxon>Bacillati</taxon>
        <taxon>Actinomycetota</taxon>
        <taxon>Actinomycetes</taxon>
        <taxon>Kitasatosporales</taxon>
        <taxon>Streptomycetaceae</taxon>
        <taxon>Streptomyces</taxon>
        <taxon>Streptomyces violaceusniger group</taxon>
    </lineage>
</organism>
<sequence>SRLPRRPPGDWLPGRVELDGSWYRPDVWLLADDDSARTATSRALHILERQNTDRVDGRTAR</sequence>